<comment type="caution">
    <text evidence="7">The sequence shown here is derived from an EMBL/GenBank/DDBJ whole genome shotgun (WGS) entry which is preliminary data.</text>
</comment>
<evidence type="ECO:0000313" key="8">
    <source>
        <dbReference type="Proteomes" id="UP000702425"/>
    </source>
</evidence>
<feature type="transmembrane region" description="Helical" evidence="5">
    <location>
        <begin position="32"/>
        <end position="52"/>
    </location>
</feature>
<feature type="transmembrane region" description="Helical" evidence="5">
    <location>
        <begin position="64"/>
        <end position="85"/>
    </location>
</feature>
<evidence type="ECO:0000256" key="2">
    <source>
        <dbReference type="ARBA" id="ARBA00022692"/>
    </source>
</evidence>
<dbReference type="InterPro" id="IPR027469">
    <property type="entry name" value="Cation_efflux_TMD_sf"/>
</dbReference>
<comment type="subcellular location">
    <subcellularLocation>
        <location evidence="1">Membrane</location>
        <topology evidence="1">Multi-pass membrane protein</topology>
    </subcellularLocation>
</comment>
<keyword evidence="2 5" id="KW-0812">Transmembrane</keyword>
<keyword evidence="8" id="KW-1185">Reference proteome</keyword>
<evidence type="ECO:0000256" key="4">
    <source>
        <dbReference type="ARBA" id="ARBA00023136"/>
    </source>
</evidence>
<dbReference type="RefSeq" id="WP_172187469.1">
    <property type="nucleotide sequence ID" value="NZ_CAWPPK010000249.1"/>
</dbReference>
<keyword evidence="3 5" id="KW-1133">Transmembrane helix</keyword>
<evidence type="ECO:0000259" key="6">
    <source>
        <dbReference type="Pfam" id="PF01545"/>
    </source>
</evidence>
<organism evidence="7 8">
    <name type="scientific">Microcoleus asticus IPMA8</name>
    <dbReference type="NCBI Taxonomy" id="2563858"/>
    <lineage>
        <taxon>Bacteria</taxon>
        <taxon>Bacillati</taxon>
        <taxon>Cyanobacteriota</taxon>
        <taxon>Cyanophyceae</taxon>
        <taxon>Oscillatoriophycideae</taxon>
        <taxon>Oscillatoriales</taxon>
        <taxon>Microcoleaceae</taxon>
        <taxon>Microcoleus</taxon>
        <taxon>Microcoleus asticus</taxon>
    </lineage>
</organism>
<protein>
    <submittedName>
        <fullName evidence="7">Cadmium, cobalt and zinc/H(+)-K(+) antiporter</fullName>
    </submittedName>
</protein>
<dbReference type="NCBIfam" id="TIGR01297">
    <property type="entry name" value="CDF"/>
    <property type="match status" value="1"/>
</dbReference>
<gene>
    <name evidence="7" type="primary">czcD_1</name>
    <name evidence="7" type="ORF">E5S67_02432</name>
</gene>
<dbReference type="Pfam" id="PF01545">
    <property type="entry name" value="Cation_efflux"/>
    <property type="match status" value="1"/>
</dbReference>
<evidence type="ECO:0000256" key="3">
    <source>
        <dbReference type="ARBA" id="ARBA00022989"/>
    </source>
</evidence>
<feature type="domain" description="Cation efflux protein transmembrane" evidence="6">
    <location>
        <begin position="35"/>
        <end position="232"/>
    </location>
</feature>
<dbReference type="SUPFAM" id="SSF161111">
    <property type="entry name" value="Cation efflux protein transmembrane domain-like"/>
    <property type="match status" value="1"/>
</dbReference>
<sequence>MTFPVTDNFESENANDLVYCENTNPRIGKVRLLQTALVLLSSFFVAELIAALNSHSLSLLADAGHVFSDVAALAITLTATWYSSVKRKSKSVDCTIAQSPIPERGEIIAALINSISLVAIALWIAAESIDRLQSPTPEVEGLPMLITAIVGLSINSINACCLHSCCHGDLNLKSAFLHAVADIFSSVGVILAAIAVAWLHWNWADGLISLLVSASIILLTLPLLIESIQLLLGKVSAISATQQPCDCEKVSAENLLFPSLEELIK</sequence>
<keyword evidence="4 5" id="KW-0472">Membrane</keyword>
<dbReference type="InterPro" id="IPR050681">
    <property type="entry name" value="CDF/SLC30A"/>
</dbReference>
<dbReference type="EMBL" id="SRRZ01000037">
    <property type="protein sequence ID" value="NQE34704.1"/>
    <property type="molecule type" value="Genomic_DNA"/>
</dbReference>
<accession>A0ABX2CWC5</accession>
<name>A0ABX2CWC5_9CYAN</name>
<dbReference type="InterPro" id="IPR002524">
    <property type="entry name" value="Cation_efflux"/>
</dbReference>
<feature type="transmembrane region" description="Helical" evidence="5">
    <location>
        <begin position="106"/>
        <end position="125"/>
    </location>
</feature>
<evidence type="ECO:0000256" key="1">
    <source>
        <dbReference type="ARBA" id="ARBA00004141"/>
    </source>
</evidence>
<proteinExistence type="predicted"/>
<dbReference type="InterPro" id="IPR058533">
    <property type="entry name" value="Cation_efflux_TM"/>
</dbReference>
<dbReference type="Proteomes" id="UP000702425">
    <property type="component" value="Unassembled WGS sequence"/>
</dbReference>
<dbReference type="Gene3D" id="1.20.1510.10">
    <property type="entry name" value="Cation efflux protein transmembrane domain"/>
    <property type="match status" value="1"/>
</dbReference>
<feature type="transmembrane region" description="Helical" evidence="5">
    <location>
        <begin position="175"/>
        <end position="201"/>
    </location>
</feature>
<dbReference type="PANTHER" id="PTHR11562:SF17">
    <property type="entry name" value="RE54080P-RELATED"/>
    <property type="match status" value="1"/>
</dbReference>
<dbReference type="PANTHER" id="PTHR11562">
    <property type="entry name" value="CATION EFFLUX PROTEIN/ ZINC TRANSPORTER"/>
    <property type="match status" value="1"/>
</dbReference>
<reference evidence="7 8" key="1">
    <citation type="journal article" date="2020" name="Sci. Rep.">
        <title>A novel cyanobacterial geosmin producer, revising GeoA distribution and dispersion patterns in Bacteria.</title>
        <authorList>
            <person name="Churro C."/>
            <person name="Semedo-Aguiar A.P."/>
            <person name="Silva A.D."/>
            <person name="Pereira-Leal J.B."/>
            <person name="Leite R.B."/>
        </authorList>
    </citation>
    <scope>NUCLEOTIDE SEQUENCE [LARGE SCALE GENOMIC DNA]</scope>
    <source>
        <strain evidence="7 8">IPMA8</strain>
    </source>
</reference>
<evidence type="ECO:0000313" key="7">
    <source>
        <dbReference type="EMBL" id="NQE34704.1"/>
    </source>
</evidence>
<feature type="transmembrane region" description="Helical" evidence="5">
    <location>
        <begin position="145"/>
        <end position="163"/>
    </location>
</feature>
<feature type="transmembrane region" description="Helical" evidence="5">
    <location>
        <begin position="207"/>
        <end position="225"/>
    </location>
</feature>
<evidence type="ECO:0000256" key="5">
    <source>
        <dbReference type="SAM" id="Phobius"/>
    </source>
</evidence>